<keyword evidence="3" id="KW-1185">Reference proteome</keyword>
<protein>
    <submittedName>
        <fullName evidence="2">Uncharacterized protein</fullName>
    </submittedName>
</protein>
<dbReference type="AlphaFoldDB" id="A0A8C0JPQ3"/>
<dbReference type="Proteomes" id="UP000694391">
    <property type="component" value="Unplaced"/>
</dbReference>
<dbReference type="Ensembl" id="ENSCAFT00020003261.1">
    <property type="protein sequence ID" value="ENSCAFP00020002821.1"/>
    <property type="gene ID" value="ENSCAFG00020002381.1"/>
</dbReference>
<feature type="compositionally biased region" description="Polar residues" evidence="1">
    <location>
        <begin position="17"/>
        <end position="27"/>
    </location>
</feature>
<feature type="region of interest" description="Disordered" evidence="1">
    <location>
        <begin position="14"/>
        <end position="35"/>
    </location>
</feature>
<reference evidence="2" key="1">
    <citation type="submission" date="2025-08" db="UniProtKB">
        <authorList>
            <consortium name="Ensembl"/>
        </authorList>
    </citation>
    <scope>IDENTIFICATION</scope>
</reference>
<proteinExistence type="predicted"/>
<evidence type="ECO:0000313" key="3">
    <source>
        <dbReference type="Proteomes" id="UP000694391"/>
    </source>
</evidence>
<name>A0A8C0JPQ3_CANLU</name>
<evidence type="ECO:0000256" key="1">
    <source>
        <dbReference type="SAM" id="MobiDB-lite"/>
    </source>
</evidence>
<evidence type="ECO:0000313" key="2">
    <source>
        <dbReference type="Ensembl" id="ENSCAFP00020002821.1"/>
    </source>
</evidence>
<organism evidence="2 3">
    <name type="scientific">Canis lupus dingo</name>
    <name type="common">dingo</name>
    <dbReference type="NCBI Taxonomy" id="286419"/>
    <lineage>
        <taxon>Eukaryota</taxon>
        <taxon>Metazoa</taxon>
        <taxon>Chordata</taxon>
        <taxon>Craniata</taxon>
        <taxon>Vertebrata</taxon>
        <taxon>Euteleostomi</taxon>
        <taxon>Mammalia</taxon>
        <taxon>Eutheria</taxon>
        <taxon>Laurasiatheria</taxon>
        <taxon>Carnivora</taxon>
        <taxon>Caniformia</taxon>
        <taxon>Canidae</taxon>
        <taxon>Canis</taxon>
    </lineage>
</organism>
<accession>A0A8C0JPQ3</accession>
<reference evidence="2" key="2">
    <citation type="submission" date="2025-09" db="UniProtKB">
        <authorList>
            <consortium name="Ensembl"/>
        </authorList>
    </citation>
    <scope>IDENTIFICATION</scope>
</reference>
<sequence length="81" mass="8765">MLLDFSLYAAASAPGAQRTTGTASRRQFASKVPEKQELLQQDHGIPGHLRGEWLRPSCARMLTVGHVRGPAPGPSFPKKQA</sequence>